<proteinExistence type="predicted"/>
<dbReference type="Proteomes" id="UP000005307">
    <property type="component" value="Chromosome"/>
</dbReference>
<evidence type="ECO:0008006" key="3">
    <source>
        <dbReference type="Google" id="ProtNLM"/>
    </source>
</evidence>
<sequence length="380" mass="41826">MSLSRRKTLALLGGGAIVAATTTVGYDITRLPQTAGLPWTQAGQYDDPRMRALSWAILAPNPHNRQPWMVDLSQPDTAVLYVDPDRLLPHTDPFNRQITIGLGCFLEVLRMAALQDGLDVDFDLFPDGSDPDALDTRPVAICRFAQSVAAPDPLFAHVPNRRSLKEPFDITRAVPDAALASIFSAAIHGSVTSTTNAQVDVDEMRILSREALRIEIETPRTYKESVDLFRIGRYEVDADPDGIAFTGPMFEGLSRAGMFNREIALDTSSTAYQQGLMAVYANTDTAMGYVWQVTPTNTREDQIRAGQDWVRINLAATALGIATQPLSQALQEYHEMQGSYADIHRRLAPEGGTVQMWARLGYGPQTPASPRWPLEEKIVG</sequence>
<dbReference type="OrthoDB" id="8156917at2"/>
<gene>
    <name evidence="1" type="ORF">OAN307_c32280</name>
</gene>
<dbReference type="HOGENOM" id="CLU_051479_3_1_5"/>
<dbReference type="NCBIfam" id="NF047509">
    <property type="entry name" value="Rv3131_FMN_oxido"/>
    <property type="match status" value="1"/>
</dbReference>
<dbReference type="eggNOG" id="COG0778">
    <property type="taxonomic scope" value="Bacteria"/>
</dbReference>
<accession>M9R956</accession>
<dbReference type="InterPro" id="IPR000415">
    <property type="entry name" value="Nitroreductase-like"/>
</dbReference>
<dbReference type="SUPFAM" id="SSF55469">
    <property type="entry name" value="FMN-dependent nitroreductase-like"/>
    <property type="match status" value="1"/>
</dbReference>
<dbReference type="GO" id="GO:0016491">
    <property type="term" value="F:oxidoreductase activity"/>
    <property type="evidence" value="ECO:0007669"/>
    <property type="project" value="InterPro"/>
</dbReference>
<dbReference type="AlphaFoldDB" id="M9R956"/>
<keyword evidence="2" id="KW-1185">Reference proteome</keyword>
<evidence type="ECO:0000313" key="1">
    <source>
        <dbReference type="EMBL" id="AGI68747.1"/>
    </source>
</evidence>
<protein>
    <recommendedName>
        <fullName evidence="3">Twin-arginine translocation pathway signal protein</fullName>
    </recommendedName>
</protein>
<organism evidence="1 2">
    <name type="scientific">Octadecabacter antarcticus 307</name>
    <dbReference type="NCBI Taxonomy" id="391626"/>
    <lineage>
        <taxon>Bacteria</taxon>
        <taxon>Pseudomonadati</taxon>
        <taxon>Pseudomonadota</taxon>
        <taxon>Alphaproteobacteria</taxon>
        <taxon>Rhodobacterales</taxon>
        <taxon>Roseobacteraceae</taxon>
        <taxon>Octadecabacter</taxon>
    </lineage>
</organism>
<dbReference type="RefSeq" id="WP_015500726.1">
    <property type="nucleotide sequence ID" value="NC_020911.1"/>
</dbReference>
<dbReference type="STRING" id="391626.OAN307_c32280"/>
<evidence type="ECO:0000313" key="2">
    <source>
        <dbReference type="Proteomes" id="UP000005307"/>
    </source>
</evidence>
<dbReference type="EMBL" id="CP003740">
    <property type="protein sequence ID" value="AGI68747.1"/>
    <property type="molecule type" value="Genomic_DNA"/>
</dbReference>
<dbReference type="KEGG" id="oat:OAN307_c32280"/>
<name>M9R956_9RHOB</name>
<dbReference type="Gene3D" id="3.40.109.10">
    <property type="entry name" value="NADH Oxidase"/>
    <property type="match status" value="1"/>
</dbReference>
<reference evidence="1 2" key="1">
    <citation type="journal article" date="2013" name="PLoS ONE">
        <title>Poles Apart: Arctic and Antarctic Octadecabacter strains Share High Genome Plasticity and a New Type of Xanthorhodopsin.</title>
        <authorList>
            <person name="Vollmers J."/>
            <person name="Voget S."/>
            <person name="Dietrich S."/>
            <person name="Gollnow K."/>
            <person name="Smits M."/>
            <person name="Meyer K."/>
            <person name="Brinkhoff T."/>
            <person name="Simon M."/>
            <person name="Daniel R."/>
        </authorList>
    </citation>
    <scope>NUCLEOTIDE SEQUENCE [LARGE SCALE GENOMIC DNA]</scope>
    <source>
        <strain evidence="1 2">307</strain>
    </source>
</reference>